<dbReference type="HOGENOM" id="CLU_456379_0_0_1"/>
<dbReference type="AlphaFoldDB" id="A0A0D0AJL2"/>
<reference evidence="2 3" key="1">
    <citation type="submission" date="2014-04" db="EMBL/GenBank/DDBJ databases">
        <title>Evolutionary Origins and Diversification of the Mycorrhizal Mutualists.</title>
        <authorList>
            <consortium name="DOE Joint Genome Institute"/>
            <consortium name="Mycorrhizal Genomics Consortium"/>
            <person name="Kohler A."/>
            <person name="Kuo A."/>
            <person name="Nagy L.G."/>
            <person name="Floudas D."/>
            <person name="Copeland A."/>
            <person name="Barry K.W."/>
            <person name="Cichocki N."/>
            <person name="Veneault-Fourrey C."/>
            <person name="LaButti K."/>
            <person name="Lindquist E.A."/>
            <person name="Lipzen A."/>
            <person name="Lundell T."/>
            <person name="Morin E."/>
            <person name="Murat C."/>
            <person name="Riley R."/>
            <person name="Ohm R."/>
            <person name="Sun H."/>
            <person name="Tunlid A."/>
            <person name="Henrissat B."/>
            <person name="Grigoriev I.V."/>
            <person name="Hibbett D.S."/>
            <person name="Martin F."/>
        </authorList>
    </citation>
    <scope>NUCLEOTIDE SEQUENCE [LARGE SCALE GENOMIC DNA]</scope>
    <source>
        <strain evidence="2 3">FD-317 M1</strain>
    </source>
</reference>
<feature type="region of interest" description="Disordered" evidence="1">
    <location>
        <begin position="345"/>
        <end position="364"/>
    </location>
</feature>
<dbReference type="Pfam" id="PF14441">
    <property type="entry name" value="OTT_1508_deam"/>
    <property type="match status" value="1"/>
</dbReference>
<proteinExistence type="predicted"/>
<organism evidence="2 3">
    <name type="scientific">Collybiopsis luxurians FD-317 M1</name>
    <dbReference type="NCBI Taxonomy" id="944289"/>
    <lineage>
        <taxon>Eukaryota</taxon>
        <taxon>Fungi</taxon>
        <taxon>Dikarya</taxon>
        <taxon>Basidiomycota</taxon>
        <taxon>Agaricomycotina</taxon>
        <taxon>Agaricomycetes</taxon>
        <taxon>Agaricomycetidae</taxon>
        <taxon>Agaricales</taxon>
        <taxon>Marasmiineae</taxon>
        <taxon>Omphalotaceae</taxon>
        <taxon>Collybiopsis</taxon>
        <taxon>Collybiopsis luxurians</taxon>
    </lineage>
</organism>
<accession>A0A0D0AJL2</accession>
<name>A0A0D0AJL2_9AGAR</name>
<gene>
    <name evidence="2" type="ORF">GYMLUDRAFT_65292</name>
</gene>
<dbReference type="EMBL" id="KN834905">
    <property type="protein sequence ID" value="KIK50385.1"/>
    <property type="molecule type" value="Genomic_DNA"/>
</dbReference>
<evidence type="ECO:0000313" key="3">
    <source>
        <dbReference type="Proteomes" id="UP000053593"/>
    </source>
</evidence>
<keyword evidence="3" id="KW-1185">Reference proteome</keyword>
<evidence type="ECO:0000313" key="2">
    <source>
        <dbReference type="EMBL" id="KIK50385.1"/>
    </source>
</evidence>
<protein>
    <submittedName>
        <fullName evidence="2">Uncharacterized protein</fullName>
    </submittedName>
</protein>
<dbReference type="Proteomes" id="UP000053593">
    <property type="component" value="Unassembled WGS sequence"/>
</dbReference>
<feature type="compositionally biased region" description="Polar residues" evidence="1">
    <location>
        <begin position="348"/>
        <end position="357"/>
    </location>
</feature>
<evidence type="ECO:0000256" key="1">
    <source>
        <dbReference type="SAM" id="MobiDB-lite"/>
    </source>
</evidence>
<dbReference type="InterPro" id="IPR027796">
    <property type="entry name" value="OTT_1508_deam-like"/>
</dbReference>
<sequence length="581" mass="65727">MGNDDDGFTGNVNNDITLLSSFLHCLQDPDCKAEPHDFKHSGLSLVTHISTLLSIPAKSPHPLNVNAVIGSIDSSSIQCFVFTDNQPDLEKMKGESEGAELFQLTTIKSHSDHGDCTFNIHVRDVFNIITYLQKTPDPEEGLLLKFLLFAHYRAFRTVGLWILEFSQHWGSTPFQLMLAHVDNIAKRSDLRKVFTLPLDPPQCILLSKYHLHDTQSSASNILNDNPLSDREQVYTYIVEPSNLSSWLDLFTGLWQQLENQFLIPVPPNNNLSASLGISPSKSVRLEPQELAKMEYICVFIGTLHTLQPVLKHLLSANENWKLHCSLEQAESDVAMVMDFMSRNGPGANVTSETQSNELHGGNESELTPEYYKSPGAHVIHSLKRILAWHTSVLSIWNKTHRFFMHKRIEVHQLRYTPTGPVHFNSMQVRQVLKQINDVCEWTESEVQELQMKTMFASVHAEAMLMGWASSSEAPVNVFNTPSSILIGTSQKCCWLCWLLHKLLNNEGDIAPAFVLLGTHTTFYSWTLPPGVPHHILLQLRKDLLGVIKNKVGPTSRHSFSDRNWDSEKLGIRNQHLRVHEN</sequence>